<dbReference type="AlphaFoldDB" id="Q24I54"/>
<dbReference type="InterPro" id="IPR040079">
    <property type="entry name" value="Glutathione_S-Trfase"/>
</dbReference>
<proteinExistence type="inferred from homology"/>
<comment type="catalytic activity">
    <reaction evidence="5">
        <text>RX + glutathione = an S-substituted glutathione + a halide anion + H(+)</text>
        <dbReference type="Rhea" id="RHEA:16437"/>
        <dbReference type="ChEBI" id="CHEBI:15378"/>
        <dbReference type="ChEBI" id="CHEBI:16042"/>
        <dbReference type="ChEBI" id="CHEBI:17792"/>
        <dbReference type="ChEBI" id="CHEBI:57925"/>
        <dbReference type="ChEBI" id="CHEBI:90779"/>
        <dbReference type="EC" id="2.5.1.18"/>
    </reaction>
</comment>
<protein>
    <recommendedName>
        <fullName evidence="3">glutathione transferase</fullName>
        <ecNumber evidence="3">2.5.1.18</ecNumber>
    </recommendedName>
</protein>
<organism evidence="7 8">
    <name type="scientific">Tetrahymena thermophila (strain SB210)</name>
    <dbReference type="NCBI Taxonomy" id="312017"/>
    <lineage>
        <taxon>Eukaryota</taxon>
        <taxon>Sar</taxon>
        <taxon>Alveolata</taxon>
        <taxon>Ciliophora</taxon>
        <taxon>Intramacronucleata</taxon>
        <taxon>Oligohymenophorea</taxon>
        <taxon>Hymenostomatida</taxon>
        <taxon>Tetrahymenina</taxon>
        <taxon>Tetrahymenidae</taxon>
        <taxon>Tetrahymena</taxon>
    </lineage>
</organism>
<dbReference type="Gene3D" id="3.40.30.10">
    <property type="entry name" value="Glutaredoxin"/>
    <property type="match status" value="1"/>
</dbReference>
<evidence type="ECO:0000259" key="6">
    <source>
        <dbReference type="PROSITE" id="PS50404"/>
    </source>
</evidence>
<dbReference type="EMBL" id="GG662498">
    <property type="protein sequence ID" value="EAS07384.1"/>
    <property type="molecule type" value="Genomic_DNA"/>
</dbReference>
<keyword evidence="4" id="KW-0808">Transferase</keyword>
<dbReference type="Pfam" id="PF14497">
    <property type="entry name" value="GST_C_3"/>
    <property type="match status" value="1"/>
</dbReference>
<sequence length="201" mass="23136">MADKIVLGYWAGPGKAQPSRYLLEISGVKYEEVRYTNPADWFGKDKYALGLSFPNLPYLLDGDVKITESETIFDYLIHRLNKTELLGKDNDKYTVDTLRNLFSDIGTRLYMLTQKEGDDKTKFLNEQVLPKIKDIHKFLGHKEYLLGYFTAADLYFLSFARGFKANLPEAYKEFAATFDPLVTRLEAIPQIAAYISEKRHP</sequence>
<dbReference type="Proteomes" id="UP000009168">
    <property type="component" value="Unassembled WGS sequence"/>
</dbReference>
<dbReference type="GeneID" id="7823030"/>
<dbReference type="PANTHER" id="PTHR11571">
    <property type="entry name" value="GLUTATHIONE S-TRANSFERASE"/>
    <property type="match status" value="1"/>
</dbReference>
<dbReference type="InParanoid" id="Q24I54"/>
<dbReference type="PROSITE" id="PS50404">
    <property type="entry name" value="GST_NTER"/>
    <property type="match status" value="1"/>
</dbReference>
<name>Q24I54_TETTS</name>
<dbReference type="GO" id="GO:0006749">
    <property type="term" value="P:glutathione metabolic process"/>
    <property type="evidence" value="ECO:0007669"/>
    <property type="project" value="TreeGrafter"/>
</dbReference>
<dbReference type="KEGG" id="tet:TTHERM_00569200"/>
<dbReference type="OrthoDB" id="410118at2759"/>
<evidence type="ECO:0000256" key="5">
    <source>
        <dbReference type="ARBA" id="ARBA00047960"/>
    </source>
</evidence>
<evidence type="ECO:0000313" key="8">
    <source>
        <dbReference type="Proteomes" id="UP000009168"/>
    </source>
</evidence>
<evidence type="ECO:0000256" key="1">
    <source>
        <dbReference type="ARBA" id="ARBA00003701"/>
    </source>
</evidence>
<dbReference type="InterPro" id="IPR036282">
    <property type="entry name" value="Glutathione-S-Trfase_C_sf"/>
</dbReference>
<comment type="similarity">
    <text evidence="2">Belongs to the GST superfamily. Mu family.</text>
</comment>
<dbReference type="InterPro" id="IPR036249">
    <property type="entry name" value="Thioredoxin-like_sf"/>
</dbReference>
<dbReference type="InterPro" id="IPR004045">
    <property type="entry name" value="Glutathione_S-Trfase_N"/>
</dbReference>
<reference evidence="8" key="1">
    <citation type="journal article" date="2006" name="PLoS Biol.">
        <title>Macronuclear genome sequence of the ciliate Tetrahymena thermophila, a model eukaryote.</title>
        <authorList>
            <person name="Eisen J.A."/>
            <person name="Coyne R.S."/>
            <person name="Wu M."/>
            <person name="Wu D."/>
            <person name="Thiagarajan M."/>
            <person name="Wortman J.R."/>
            <person name="Badger J.H."/>
            <person name="Ren Q."/>
            <person name="Amedeo P."/>
            <person name="Jones K.M."/>
            <person name="Tallon L.J."/>
            <person name="Delcher A.L."/>
            <person name="Salzberg S.L."/>
            <person name="Silva J.C."/>
            <person name="Haas B.J."/>
            <person name="Majoros W.H."/>
            <person name="Farzad M."/>
            <person name="Carlton J.M."/>
            <person name="Smith R.K. Jr."/>
            <person name="Garg J."/>
            <person name="Pearlman R.E."/>
            <person name="Karrer K.M."/>
            <person name="Sun L."/>
            <person name="Manning G."/>
            <person name="Elde N.C."/>
            <person name="Turkewitz A.P."/>
            <person name="Asai D.J."/>
            <person name="Wilkes D.E."/>
            <person name="Wang Y."/>
            <person name="Cai H."/>
            <person name="Collins K."/>
            <person name="Stewart B.A."/>
            <person name="Lee S.R."/>
            <person name="Wilamowska K."/>
            <person name="Weinberg Z."/>
            <person name="Ruzzo W.L."/>
            <person name="Wloga D."/>
            <person name="Gaertig J."/>
            <person name="Frankel J."/>
            <person name="Tsao C.-C."/>
            <person name="Gorovsky M.A."/>
            <person name="Keeling P.J."/>
            <person name="Waller R.F."/>
            <person name="Patron N.J."/>
            <person name="Cherry J.M."/>
            <person name="Stover N.A."/>
            <person name="Krieger C.J."/>
            <person name="del Toro C."/>
            <person name="Ryder H.F."/>
            <person name="Williamson S.C."/>
            <person name="Barbeau R.A."/>
            <person name="Hamilton E.P."/>
            <person name="Orias E."/>
        </authorList>
    </citation>
    <scope>NUCLEOTIDE SEQUENCE [LARGE SCALE GENOMIC DNA]</scope>
    <source>
        <strain evidence="8">SB210</strain>
    </source>
</reference>
<feature type="domain" description="GST N-terminal" evidence="6">
    <location>
        <begin position="3"/>
        <end position="84"/>
    </location>
</feature>
<comment type="function">
    <text evidence="1">Conjugation of reduced glutathione to a wide number of exogenous and endogenous hydrophobic electrophiles.</text>
</comment>
<dbReference type="Pfam" id="PF02798">
    <property type="entry name" value="GST_N"/>
    <property type="match status" value="1"/>
</dbReference>
<dbReference type="GO" id="GO:0004364">
    <property type="term" value="F:glutathione transferase activity"/>
    <property type="evidence" value="ECO:0007669"/>
    <property type="project" value="UniProtKB-EC"/>
</dbReference>
<dbReference type="SUPFAM" id="SSF47616">
    <property type="entry name" value="GST C-terminal domain-like"/>
    <property type="match status" value="1"/>
</dbReference>
<evidence type="ECO:0000256" key="2">
    <source>
        <dbReference type="ARBA" id="ARBA00005861"/>
    </source>
</evidence>
<evidence type="ECO:0000256" key="4">
    <source>
        <dbReference type="ARBA" id="ARBA00022679"/>
    </source>
</evidence>
<dbReference type="EC" id="2.5.1.18" evidence="3"/>
<dbReference type="STRING" id="312017.Q24I54"/>
<accession>Q24I54</accession>
<dbReference type="RefSeq" id="XP_001027626.1">
    <property type="nucleotide sequence ID" value="XM_001027626.3"/>
</dbReference>
<gene>
    <name evidence="7" type="ORF">TTHERM_00569200</name>
</gene>
<dbReference type="eggNOG" id="KOG1695">
    <property type="taxonomic scope" value="Eukaryota"/>
</dbReference>
<keyword evidence="8" id="KW-1185">Reference proteome</keyword>
<dbReference type="InterPro" id="IPR004046">
    <property type="entry name" value="GST_C"/>
</dbReference>
<dbReference type="PANTHER" id="PTHR11571:SF222">
    <property type="entry name" value="GLUTATHIONE TRANSFERASE"/>
    <property type="match status" value="1"/>
</dbReference>
<evidence type="ECO:0000256" key="3">
    <source>
        <dbReference type="ARBA" id="ARBA00012452"/>
    </source>
</evidence>
<dbReference type="SUPFAM" id="SSF52833">
    <property type="entry name" value="Thioredoxin-like"/>
    <property type="match status" value="1"/>
</dbReference>
<dbReference type="SFLD" id="SFLDS00019">
    <property type="entry name" value="Glutathione_Transferase_(cytos"/>
    <property type="match status" value="1"/>
</dbReference>
<dbReference type="InterPro" id="IPR050213">
    <property type="entry name" value="GST_superfamily"/>
</dbReference>
<dbReference type="HOGENOM" id="CLU_039475_2_0_1"/>
<evidence type="ECO:0000313" key="7">
    <source>
        <dbReference type="EMBL" id="EAS07384.1"/>
    </source>
</evidence>
<dbReference type="Gene3D" id="1.20.1050.10">
    <property type="match status" value="1"/>
</dbReference>